<comment type="caution">
    <text evidence="3">The sequence shown here is derived from an EMBL/GenBank/DDBJ whole genome shotgun (WGS) entry which is preliminary data.</text>
</comment>
<dbReference type="InterPro" id="IPR014710">
    <property type="entry name" value="RmlC-like_jellyroll"/>
</dbReference>
<dbReference type="OrthoDB" id="598113at2"/>
<dbReference type="Gene3D" id="2.60.120.10">
    <property type="entry name" value="Jelly Rolls"/>
    <property type="match status" value="1"/>
</dbReference>
<organism evidence="3 4">
    <name type="scientific">Sediminicurvatus halobius</name>
    <dbReference type="NCBI Taxonomy" id="2182432"/>
    <lineage>
        <taxon>Bacteria</taxon>
        <taxon>Pseudomonadati</taxon>
        <taxon>Pseudomonadota</taxon>
        <taxon>Gammaproteobacteria</taxon>
        <taxon>Chromatiales</taxon>
        <taxon>Ectothiorhodospiraceae</taxon>
        <taxon>Sediminicurvatus</taxon>
    </lineage>
</organism>
<reference evidence="3 4" key="1">
    <citation type="submission" date="2018-05" db="EMBL/GenBank/DDBJ databases">
        <title>Spiribacter halobius sp. nov., a moderately halophilic bacterium isolated from marine solar saltern.</title>
        <authorList>
            <person name="Zheng W.-S."/>
            <person name="Lu D.-C."/>
            <person name="Du Z.-J."/>
        </authorList>
    </citation>
    <scope>NUCLEOTIDE SEQUENCE [LARGE SCALE GENOMIC DNA]</scope>
    <source>
        <strain evidence="3 4">E85</strain>
    </source>
</reference>
<feature type="domain" description="Cyclic nucleotide-binding" evidence="1">
    <location>
        <begin position="15"/>
        <end position="115"/>
    </location>
</feature>
<evidence type="ECO:0000313" key="3">
    <source>
        <dbReference type="EMBL" id="PWG61143.1"/>
    </source>
</evidence>
<name>A0A2U2MWB2_9GAMM</name>
<dbReference type="EMBL" id="QFFI01000047">
    <property type="protein sequence ID" value="PWG61143.1"/>
    <property type="molecule type" value="Genomic_DNA"/>
</dbReference>
<dbReference type="Pfam" id="PF08668">
    <property type="entry name" value="HDOD"/>
    <property type="match status" value="1"/>
</dbReference>
<dbReference type="RefSeq" id="WP_109680192.1">
    <property type="nucleotide sequence ID" value="NZ_CP086615.1"/>
</dbReference>
<proteinExistence type="predicted"/>
<dbReference type="Proteomes" id="UP000245474">
    <property type="component" value="Unassembled WGS sequence"/>
</dbReference>
<dbReference type="SUPFAM" id="SSF51206">
    <property type="entry name" value="cAMP-binding domain-like"/>
    <property type="match status" value="1"/>
</dbReference>
<keyword evidence="4" id="KW-1185">Reference proteome</keyword>
<dbReference type="InterPro" id="IPR052340">
    <property type="entry name" value="RNase_Y/CdgJ"/>
</dbReference>
<evidence type="ECO:0000259" key="1">
    <source>
        <dbReference type="PROSITE" id="PS50042"/>
    </source>
</evidence>
<feature type="domain" description="HDOD" evidence="2">
    <location>
        <begin position="153"/>
        <end position="341"/>
    </location>
</feature>
<dbReference type="InterPro" id="IPR000595">
    <property type="entry name" value="cNMP-bd_dom"/>
</dbReference>
<evidence type="ECO:0000259" key="2">
    <source>
        <dbReference type="PROSITE" id="PS51833"/>
    </source>
</evidence>
<dbReference type="PANTHER" id="PTHR33525:SF3">
    <property type="entry name" value="RIBONUCLEASE Y"/>
    <property type="match status" value="1"/>
</dbReference>
<dbReference type="SUPFAM" id="SSF109604">
    <property type="entry name" value="HD-domain/PDEase-like"/>
    <property type="match status" value="1"/>
</dbReference>
<dbReference type="PROSITE" id="PS51833">
    <property type="entry name" value="HDOD"/>
    <property type="match status" value="1"/>
</dbReference>
<dbReference type="InterPro" id="IPR013976">
    <property type="entry name" value="HDOD"/>
</dbReference>
<dbReference type="CDD" id="cd00038">
    <property type="entry name" value="CAP_ED"/>
    <property type="match status" value="1"/>
</dbReference>
<dbReference type="Pfam" id="PF00027">
    <property type="entry name" value="cNMP_binding"/>
    <property type="match status" value="1"/>
</dbReference>
<evidence type="ECO:0000313" key="4">
    <source>
        <dbReference type="Proteomes" id="UP000245474"/>
    </source>
</evidence>
<dbReference type="InterPro" id="IPR018490">
    <property type="entry name" value="cNMP-bd_dom_sf"/>
</dbReference>
<gene>
    <name evidence="3" type="ORF">DEM34_17880</name>
</gene>
<dbReference type="InterPro" id="IPR003607">
    <property type="entry name" value="HD/PDEase_dom"/>
</dbReference>
<dbReference type="SMART" id="SM00100">
    <property type="entry name" value="cNMP"/>
    <property type="match status" value="1"/>
</dbReference>
<dbReference type="CDD" id="cd00077">
    <property type="entry name" value="HDc"/>
    <property type="match status" value="1"/>
</dbReference>
<protein>
    <submittedName>
        <fullName evidence="3">Signal transduction protein</fullName>
    </submittedName>
</protein>
<dbReference type="Gene3D" id="1.10.3210.10">
    <property type="entry name" value="Hypothetical protein af1432"/>
    <property type="match status" value="1"/>
</dbReference>
<dbReference type="PANTHER" id="PTHR33525">
    <property type="match status" value="1"/>
</dbReference>
<dbReference type="PROSITE" id="PS50042">
    <property type="entry name" value="CNMP_BINDING_3"/>
    <property type="match status" value="1"/>
</dbReference>
<sequence length="415" mass="44677">MSTGVAPQLLETVVPLRELDDDGLQTLAAEAELVDVGGRSVIFRAGQEEDWLYYVLSGEVILVDADGGQRSVVGMGDVAVAEEPLGFEAPYAVNALARTEVRLIRLARSRVLEQLESQRLPDYEVGAVGGDSAGADGLFAGLVQDLMEDRLELPSMPDIAVRVRQAVSDEKSNAATVTKIIQADPVVAARVLQAANSALYGGQRSVDSLNQAVVRLGLRNVRELVMAVTMREVFKTRHPLLNRRMVELWMHSTLVASVAAVLARRLGSGFDPDRALLAGLVHDIGVVPMIGHAGDYPELAEDPTRLEEAIGRYRGDVGSMILRRWNFPDDMIAVVLDAEDWTRAGEGKADYADLVIAAQLQTYAGTPDAGRYPDLDGLPVAARLGLAAAGVTQQEPILEEAREEIAEVQKLLIGG</sequence>
<accession>A0A2U2MWB2</accession>
<dbReference type="AlphaFoldDB" id="A0A2U2MWB2"/>